<proteinExistence type="predicted"/>
<evidence type="ECO:0000313" key="2">
    <source>
        <dbReference type="Proteomes" id="UP000254875"/>
    </source>
</evidence>
<organism evidence="1 2">
    <name type="scientific">Paraburkholderia lacunae</name>
    <dbReference type="NCBI Taxonomy" id="2211104"/>
    <lineage>
        <taxon>Bacteria</taxon>
        <taxon>Pseudomonadati</taxon>
        <taxon>Pseudomonadota</taxon>
        <taxon>Betaproteobacteria</taxon>
        <taxon>Burkholderiales</taxon>
        <taxon>Burkholderiaceae</taxon>
        <taxon>Paraburkholderia</taxon>
    </lineage>
</organism>
<keyword evidence="2" id="KW-1185">Reference proteome</keyword>
<dbReference type="EMBL" id="QHKS01000034">
    <property type="protein sequence ID" value="RDJ98475.1"/>
    <property type="molecule type" value="Genomic_DNA"/>
</dbReference>
<gene>
    <name evidence="1" type="ORF">DLM46_33235</name>
</gene>
<evidence type="ECO:0000313" key="1">
    <source>
        <dbReference type="EMBL" id="RDJ98475.1"/>
    </source>
</evidence>
<name>A0A370MYQ6_9BURK</name>
<comment type="caution">
    <text evidence="1">The sequence shown here is derived from an EMBL/GenBank/DDBJ whole genome shotgun (WGS) entry which is preliminary data.</text>
</comment>
<dbReference type="InterPro" id="IPR046613">
    <property type="entry name" value="DUF6726"/>
</dbReference>
<protein>
    <submittedName>
        <fullName evidence="1">Uncharacterized protein</fullName>
    </submittedName>
</protein>
<accession>A0A370MYQ6</accession>
<reference evidence="2" key="1">
    <citation type="submission" date="2018-05" db="EMBL/GenBank/DDBJ databases">
        <authorList>
            <person name="Feng T."/>
        </authorList>
    </citation>
    <scope>NUCLEOTIDE SEQUENCE [LARGE SCALE GENOMIC DNA]</scope>
    <source>
        <strain evidence="2">S27</strain>
    </source>
</reference>
<dbReference type="AlphaFoldDB" id="A0A370MYQ6"/>
<sequence length="69" mass="7213">MSKFRNFNGTRRVAARFAMWLLTGAMLLPLNGCGVVALPCRVTSAVLKIVPVVGHSAATPLDACAAAID</sequence>
<dbReference type="OrthoDB" id="8943283at2"/>
<dbReference type="Proteomes" id="UP000254875">
    <property type="component" value="Unassembled WGS sequence"/>
</dbReference>
<dbReference type="Pfam" id="PF20487">
    <property type="entry name" value="DUF6726"/>
    <property type="match status" value="1"/>
</dbReference>